<dbReference type="Pfam" id="PF11443">
    <property type="entry name" value="DUF2828"/>
    <property type="match status" value="1"/>
</dbReference>
<dbReference type="PANTHER" id="PTHR31373">
    <property type="entry name" value="OS06G0652100 PROTEIN"/>
    <property type="match status" value="1"/>
</dbReference>
<dbReference type="InterPro" id="IPR011205">
    <property type="entry name" value="UCP015417_vWA"/>
</dbReference>
<dbReference type="OrthoDB" id="1149618at2759"/>
<dbReference type="Proteomes" id="UP000308768">
    <property type="component" value="Unassembled WGS sequence"/>
</dbReference>
<reference evidence="3 4" key="1">
    <citation type="submission" date="2017-03" db="EMBL/GenBank/DDBJ databases">
        <title>Genomes of endolithic fungi from Antarctica.</title>
        <authorList>
            <person name="Coleine C."/>
            <person name="Masonjones S."/>
            <person name="Stajich J.E."/>
        </authorList>
    </citation>
    <scope>NUCLEOTIDE SEQUENCE [LARGE SCALE GENOMIC DNA]</scope>
    <source>
        <strain evidence="3 4">CCFEE 5187</strain>
    </source>
</reference>
<proteinExistence type="predicted"/>
<organism evidence="3 4">
    <name type="scientific">Cryomyces minteri</name>
    <dbReference type="NCBI Taxonomy" id="331657"/>
    <lineage>
        <taxon>Eukaryota</taxon>
        <taxon>Fungi</taxon>
        <taxon>Dikarya</taxon>
        <taxon>Ascomycota</taxon>
        <taxon>Pezizomycotina</taxon>
        <taxon>Dothideomycetes</taxon>
        <taxon>Dothideomycetes incertae sedis</taxon>
        <taxon>Cryomyces</taxon>
    </lineage>
</organism>
<dbReference type="PANTHER" id="PTHR31373:SF27">
    <property type="entry name" value="TROVE DOMAIN-CONTAINING PROTEIN"/>
    <property type="match status" value="1"/>
</dbReference>
<name>A0A4U0XT87_9PEZI</name>
<evidence type="ECO:0000313" key="4">
    <source>
        <dbReference type="Proteomes" id="UP000308768"/>
    </source>
</evidence>
<feature type="compositionally biased region" description="Polar residues" evidence="1">
    <location>
        <begin position="119"/>
        <end position="130"/>
    </location>
</feature>
<gene>
    <name evidence="3" type="ORF">B0A49_02109</name>
</gene>
<feature type="region of interest" description="Disordered" evidence="1">
    <location>
        <begin position="109"/>
        <end position="130"/>
    </location>
</feature>
<comment type="caution">
    <text evidence="3">The sequence shown here is derived from an EMBL/GenBank/DDBJ whole genome shotgun (WGS) entry which is preliminary data.</text>
</comment>
<dbReference type="AlphaFoldDB" id="A0A4U0XT87"/>
<evidence type="ECO:0000313" key="3">
    <source>
        <dbReference type="EMBL" id="TKA78623.1"/>
    </source>
</evidence>
<feature type="domain" description="DUF2828" evidence="2">
    <location>
        <begin position="155"/>
        <end position="570"/>
    </location>
</feature>
<dbReference type="InterPro" id="IPR058580">
    <property type="entry name" value="DUF2828"/>
</dbReference>
<sequence>MTSVEDRKSEQISQHKSDQKPGQEPHEKPKTSSTDSTFPVFLPEDVALTLPDDEFEKHVAELMQSRVDMLEQTTALMELDSGAKSDDDDFTMVSEPAVDLEHTTAITSASDSVIDPSETAPQQGTKTETGQHFTEALLSPALPLSPLDMHNKILTENSDVAYSSTTSPLVDLFQEVEKSTWGPHLRGLLDAAWKEDSLATLKIIWNARSIHLGKSDRASFYRCLRWMAAEHPMTVLSNLKWVTQSIAEKKVMEKSAAMREDGDTVMVEKAQTIEAGDYQSHVKNGVAHGYWKDLLNLLVLSVDGNDKLDDISGVLNPKNDQPTQQPKEIRFGITKEEAQQRKHALEAQRHAKILQRLEGNSFYRALHFTVARLFAKQLKADAELLKTGKMRDVGQISLTAKWAPSLERFHDKHTLIATSIAEILYPRVSLPDATPSMIDRTTYLKQAREEYRRLTISPLRKALDIVERDICANTLNEIHYEKVPSLAMNKYSALFAKKDLEHFEKYIDGVAEGKTRISGAVLMPGLMVSQVRGCHIGESRTSNAKKMIAQKMAGIASKVADGQWNALVLSIGLSLLIAEVTKPPFGGALISFSAEPAVHRVGGKEDSRSFKEKIDAIMQSSMGYNTNFVAVFEKCILPLAMEHKIEQKDMVKQVFVFSDMQFDEAERNPYGPNDEQWSTSYERIQKRFRDAGYEMPMLVFWNLAGGPSIQGLGSWEDTTVPKPVTAEQEGTALVSGYSQAMMKMFLDKGVCGDIEEEETIEDATTDDDGDVVEVRKTKKQKMDPLMMLRKAIEHPSYDMLRVFD</sequence>
<dbReference type="EMBL" id="NAJN01000134">
    <property type="protein sequence ID" value="TKA78623.1"/>
    <property type="molecule type" value="Genomic_DNA"/>
</dbReference>
<evidence type="ECO:0000259" key="2">
    <source>
        <dbReference type="Pfam" id="PF11443"/>
    </source>
</evidence>
<protein>
    <recommendedName>
        <fullName evidence="2">DUF2828 domain-containing protein</fullName>
    </recommendedName>
</protein>
<feature type="region of interest" description="Disordered" evidence="1">
    <location>
        <begin position="1"/>
        <end position="39"/>
    </location>
</feature>
<keyword evidence="4" id="KW-1185">Reference proteome</keyword>
<feature type="compositionally biased region" description="Basic and acidic residues" evidence="1">
    <location>
        <begin position="1"/>
        <end position="30"/>
    </location>
</feature>
<evidence type="ECO:0000256" key="1">
    <source>
        <dbReference type="SAM" id="MobiDB-lite"/>
    </source>
</evidence>
<accession>A0A4U0XT87</accession>